<sequence>MVIVFKYFKLTCIIHCYIYIPCWCFYVKRKSVMSIKEMDSIKHVIPWRNGQKQVLKFNGCKPKKYTNSCHTYSFFEELQCLRKEEVLCDIRLETDDGTIICGHKVVLVAACPYFRAMFSSFAEGAKYVVNIRELDSNILQLLIDYIYTGKITVTEQNIMDLLPASMLLQLDYVKCVCVEFLKKQLNLSNCLGIKEFADFYNCTELLSSSEEYIKTHFLKFIETDDFLSLSSEEVISLISSDDINVPFEENIFECVINWVRHEEDCRYDSLPKLMEHVRLSLASQEYISKNVDEEPLIKNNPKCRDFVNEALNFHIVKKHRHITMPQTIRNTPRQTGLKFLLAMCDSSGMGNCYTSWYDPATKLLHKTIKMNMEFELCALVLIKDHLVFALGNSYINLISIEMLDLSAQSLQWKPTVDMLVDRSFYGVGVIDDRIYAVGGDIIGDSQLSSAEVFDVSVQEWRFIPNMSTGRMNLGVAVLDNLLYVVGGYKYPFALKSVECYDPTLNIWIPVTQMSTNRRGPGIGVLDGVIYAIGGDCQEYDDSMYLKSVEAYTPITKVWSSIADMHLCRSDPRVVTFNGLLYVMGGSDGSSQLGSLEIYDPNTNTWTMEPLPTSGDEIHGAVIIDMPSHLRSY</sequence>
<comment type="function">
    <text evidence="7">Probable substrate-specific adapter of an E3 ubiquitin-protein ligase complex which mediates the ubiquitination and subsequent proteasomal degradation of target proteins. May have a role in synapse differentiation and growth.</text>
</comment>
<dbReference type="PANTHER" id="PTHR24412:SF466">
    <property type="entry name" value="RING CANAL KELCH PROTEIN"/>
    <property type="match status" value="1"/>
</dbReference>
<evidence type="ECO:0000256" key="7">
    <source>
        <dbReference type="ARBA" id="ARBA00043912"/>
    </source>
</evidence>
<evidence type="ECO:0000259" key="8">
    <source>
        <dbReference type="PROSITE" id="PS50097"/>
    </source>
</evidence>
<dbReference type="Gene3D" id="1.25.40.420">
    <property type="match status" value="1"/>
</dbReference>
<proteinExistence type="predicted"/>
<evidence type="ECO:0000256" key="4">
    <source>
        <dbReference type="ARBA" id="ARBA00022737"/>
    </source>
</evidence>
<dbReference type="InterPro" id="IPR015915">
    <property type="entry name" value="Kelch-typ_b-propeller"/>
</dbReference>
<dbReference type="SMART" id="SM00225">
    <property type="entry name" value="BTB"/>
    <property type="match status" value="1"/>
</dbReference>
<dbReference type="Gene3D" id="2.120.10.80">
    <property type="entry name" value="Kelch-type beta propeller"/>
    <property type="match status" value="1"/>
</dbReference>
<dbReference type="PIRSF" id="PIRSF037037">
    <property type="entry name" value="Kelch-like_protein_gigaxonin"/>
    <property type="match status" value="1"/>
</dbReference>
<dbReference type="Pfam" id="PF07707">
    <property type="entry name" value="BACK"/>
    <property type="match status" value="1"/>
</dbReference>
<dbReference type="PROSITE" id="PS50097">
    <property type="entry name" value="BTB"/>
    <property type="match status" value="1"/>
</dbReference>
<keyword evidence="10" id="KW-1185">Reference proteome</keyword>
<evidence type="ECO:0000313" key="9">
    <source>
        <dbReference type="EnsemblMetazoa" id="XP_029344976.1"/>
    </source>
</evidence>
<evidence type="ECO:0000256" key="5">
    <source>
        <dbReference type="ARBA" id="ARBA00022786"/>
    </source>
</evidence>
<dbReference type="InterPro" id="IPR017096">
    <property type="entry name" value="BTB-kelch_protein"/>
</dbReference>
<evidence type="ECO:0000313" key="10">
    <source>
        <dbReference type="Proteomes" id="UP000007819"/>
    </source>
</evidence>
<reference evidence="9" key="2">
    <citation type="submission" date="2022-06" db="UniProtKB">
        <authorList>
            <consortium name="EnsemblMetazoa"/>
        </authorList>
    </citation>
    <scope>IDENTIFICATION</scope>
</reference>
<dbReference type="Pfam" id="PF01344">
    <property type="entry name" value="Kelch_1"/>
    <property type="match status" value="4"/>
</dbReference>
<dbReference type="InterPro" id="IPR000210">
    <property type="entry name" value="BTB/POZ_dom"/>
</dbReference>
<feature type="domain" description="BTB" evidence="8">
    <location>
        <begin position="88"/>
        <end position="155"/>
    </location>
</feature>
<keyword evidence="6" id="KW-0009">Actin-binding</keyword>
<dbReference type="SMART" id="SM00612">
    <property type="entry name" value="Kelch"/>
    <property type="match status" value="4"/>
</dbReference>
<dbReference type="GeneID" id="100163693"/>
<protein>
    <recommendedName>
        <fullName evidence="2">Kelch-like protein diablo</fullName>
    </recommendedName>
</protein>
<dbReference type="Pfam" id="PF00651">
    <property type="entry name" value="BTB"/>
    <property type="match status" value="1"/>
</dbReference>
<dbReference type="InterPro" id="IPR011333">
    <property type="entry name" value="SKP1/BTB/POZ_sf"/>
</dbReference>
<dbReference type="GO" id="GO:0003779">
    <property type="term" value="F:actin binding"/>
    <property type="evidence" value="ECO:0007669"/>
    <property type="project" value="UniProtKB-KW"/>
</dbReference>
<dbReference type="InterPro" id="IPR011043">
    <property type="entry name" value="Gal_Oxase/kelch_b-propeller"/>
</dbReference>
<dbReference type="InterPro" id="IPR011705">
    <property type="entry name" value="BACK"/>
</dbReference>
<keyword evidence="4" id="KW-0677">Repeat</keyword>
<dbReference type="SUPFAM" id="SSF54695">
    <property type="entry name" value="POZ domain"/>
    <property type="match status" value="1"/>
</dbReference>
<evidence type="ECO:0000256" key="2">
    <source>
        <dbReference type="ARBA" id="ARBA00013699"/>
    </source>
</evidence>
<dbReference type="RefSeq" id="XP_029344976.1">
    <property type="nucleotide sequence ID" value="XM_029489116.1"/>
</dbReference>
<dbReference type="FunFam" id="1.25.40.420:FF:000001">
    <property type="entry name" value="Kelch-like family member 12"/>
    <property type="match status" value="1"/>
</dbReference>
<keyword evidence="5" id="KW-0833">Ubl conjugation pathway</keyword>
<dbReference type="EnsemblMetazoa" id="XM_029489116.1">
    <property type="protein sequence ID" value="XP_029344976.1"/>
    <property type="gene ID" value="LOC100163693"/>
</dbReference>
<dbReference type="Gene3D" id="3.30.710.10">
    <property type="entry name" value="Potassium Channel Kv1.1, Chain A"/>
    <property type="match status" value="1"/>
</dbReference>
<dbReference type="Proteomes" id="UP000007819">
    <property type="component" value="Chromosome A2"/>
</dbReference>
<dbReference type="InterPro" id="IPR006652">
    <property type="entry name" value="Kelch_1"/>
</dbReference>
<dbReference type="SUPFAM" id="SSF50965">
    <property type="entry name" value="Galactose oxidase, central domain"/>
    <property type="match status" value="1"/>
</dbReference>
<dbReference type="OrthoDB" id="45365at2759"/>
<dbReference type="SMART" id="SM00875">
    <property type="entry name" value="BACK"/>
    <property type="match status" value="1"/>
</dbReference>
<dbReference type="KEGG" id="api:100163693"/>
<dbReference type="AlphaFoldDB" id="A0A8R2NPK4"/>
<name>A0A8R2NPK4_ACYPI</name>
<reference evidence="10" key="1">
    <citation type="submission" date="2010-06" db="EMBL/GenBank/DDBJ databases">
        <authorList>
            <person name="Jiang H."/>
            <person name="Abraham K."/>
            <person name="Ali S."/>
            <person name="Alsbrooks S.L."/>
            <person name="Anim B.N."/>
            <person name="Anosike U.S."/>
            <person name="Attaway T."/>
            <person name="Bandaranaike D.P."/>
            <person name="Battles P.K."/>
            <person name="Bell S.N."/>
            <person name="Bell A.V."/>
            <person name="Beltran B."/>
            <person name="Bickham C."/>
            <person name="Bustamante Y."/>
            <person name="Caleb T."/>
            <person name="Canada A."/>
            <person name="Cardenas V."/>
            <person name="Carter K."/>
            <person name="Chacko J."/>
            <person name="Chandrabose M.N."/>
            <person name="Chavez D."/>
            <person name="Chavez A."/>
            <person name="Chen L."/>
            <person name="Chu H.-S."/>
            <person name="Claassen K.J."/>
            <person name="Cockrell R."/>
            <person name="Collins M."/>
            <person name="Cooper J.A."/>
            <person name="Cree A."/>
            <person name="Curry S.M."/>
            <person name="Da Y."/>
            <person name="Dao M.D."/>
            <person name="Das B."/>
            <person name="Davila M.-L."/>
            <person name="Davy-Carroll L."/>
            <person name="Denson S."/>
            <person name="Dinh H."/>
            <person name="Ebong V.E."/>
            <person name="Edwards J.R."/>
            <person name="Egan A."/>
            <person name="El-Daye J."/>
            <person name="Escobedo L."/>
            <person name="Fernandez S."/>
            <person name="Fernando P.R."/>
            <person name="Flagg N."/>
            <person name="Forbes L.D."/>
            <person name="Fowler R.G."/>
            <person name="Fu Q."/>
            <person name="Gabisi R.A."/>
            <person name="Ganer J."/>
            <person name="Garbino Pronczuk A."/>
            <person name="Garcia R.M."/>
            <person name="Garner T."/>
            <person name="Garrett T.E."/>
            <person name="Gonzalez D.A."/>
            <person name="Hamid H."/>
            <person name="Hawkins E.S."/>
            <person name="Hirani K."/>
            <person name="Hogues M.E."/>
            <person name="Hollins B."/>
            <person name="Hsiao C.-H."/>
            <person name="Jabil R."/>
            <person name="James M.L."/>
            <person name="Jhangiani S.N."/>
            <person name="Johnson B."/>
            <person name="Johnson Q."/>
            <person name="Joshi V."/>
            <person name="Kalu J.B."/>
            <person name="Kam C."/>
            <person name="Kashfia A."/>
            <person name="Keebler J."/>
            <person name="Kisamo H."/>
            <person name="Kovar C.L."/>
            <person name="Lago L.A."/>
            <person name="Lai C.-Y."/>
            <person name="Laidlaw J."/>
            <person name="Lara F."/>
            <person name="Le T.-K."/>
            <person name="Lee S.L."/>
            <person name="Legall F.H."/>
            <person name="Lemon S.J."/>
            <person name="Lewis L.R."/>
            <person name="Li B."/>
            <person name="Liu Y."/>
            <person name="Liu Y.-S."/>
            <person name="Lopez J."/>
            <person name="Lozado R.J."/>
            <person name="Lu J."/>
            <person name="Madu R.C."/>
            <person name="Maheshwari M."/>
            <person name="Maheshwari R."/>
            <person name="Malloy K."/>
            <person name="Martinez E."/>
            <person name="Mathew T."/>
            <person name="Mercado I.C."/>
            <person name="Mercado C."/>
            <person name="Meyer B."/>
            <person name="Montgomery K."/>
            <person name="Morgan M.B."/>
            <person name="Munidasa M."/>
            <person name="Nazareth L.V."/>
            <person name="Nelson J."/>
            <person name="Ng B.M."/>
            <person name="Nguyen N.B."/>
            <person name="Nguyen P.Q."/>
            <person name="Nguyen T."/>
            <person name="Obregon M."/>
            <person name="Okwuonu G.O."/>
            <person name="Onwere C.G."/>
            <person name="Orozco G."/>
            <person name="Parra A."/>
            <person name="Patel S."/>
            <person name="Patil S."/>
            <person name="Perez A."/>
            <person name="Perez Y."/>
            <person name="Pham C."/>
            <person name="Primus E.L."/>
            <person name="Pu L.-L."/>
            <person name="Puazo M."/>
            <person name="Qin X."/>
            <person name="Quiroz J.B."/>
            <person name="Reese J."/>
            <person name="Richards S."/>
            <person name="Rives C.M."/>
            <person name="Robberts R."/>
            <person name="Ruiz S.J."/>
            <person name="Ruiz M.J."/>
            <person name="Santibanez J."/>
            <person name="Schneider B.W."/>
            <person name="Sisson I."/>
            <person name="Smith M."/>
            <person name="Sodergren E."/>
            <person name="Song X.-Z."/>
            <person name="Song B.B."/>
            <person name="Summersgill H."/>
            <person name="Thelus R."/>
            <person name="Thornton R.D."/>
            <person name="Trejos Z.Y."/>
            <person name="Usmani K."/>
            <person name="Vattathil S."/>
            <person name="Villasana D."/>
            <person name="Walker D.L."/>
            <person name="Wang S."/>
            <person name="Wang K."/>
            <person name="White C.S."/>
            <person name="Williams A.C."/>
            <person name="Williamson J."/>
            <person name="Wilson K."/>
            <person name="Woghiren I.O."/>
            <person name="Woodworth J.R."/>
            <person name="Worley K.C."/>
            <person name="Wright R.A."/>
            <person name="Wu W."/>
            <person name="Young L."/>
            <person name="Zhang L."/>
            <person name="Zhang J."/>
            <person name="Zhu Y."/>
            <person name="Muzny D.M."/>
            <person name="Weinstock G."/>
            <person name="Gibbs R.A."/>
        </authorList>
    </citation>
    <scope>NUCLEOTIDE SEQUENCE [LARGE SCALE GENOMIC DNA]</scope>
    <source>
        <strain evidence="10">LSR1</strain>
    </source>
</reference>
<evidence type="ECO:0000256" key="6">
    <source>
        <dbReference type="ARBA" id="ARBA00023203"/>
    </source>
</evidence>
<evidence type="ECO:0000256" key="3">
    <source>
        <dbReference type="ARBA" id="ARBA00022441"/>
    </source>
</evidence>
<accession>A0A8R2NPK4</accession>
<evidence type="ECO:0000256" key="1">
    <source>
        <dbReference type="ARBA" id="ARBA00004906"/>
    </source>
</evidence>
<keyword evidence="3" id="KW-0880">Kelch repeat</keyword>
<comment type="pathway">
    <text evidence="1">Protein modification; protein ubiquitination.</text>
</comment>
<organism evidence="9 10">
    <name type="scientific">Acyrthosiphon pisum</name>
    <name type="common">Pea aphid</name>
    <dbReference type="NCBI Taxonomy" id="7029"/>
    <lineage>
        <taxon>Eukaryota</taxon>
        <taxon>Metazoa</taxon>
        <taxon>Ecdysozoa</taxon>
        <taxon>Arthropoda</taxon>
        <taxon>Hexapoda</taxon>
        <taxon>Insecta</taxon>
        <taxon>Pterygota</taxon>
        <taxon>Neoptera</taxon>
        <taxon>Paraneoptera</taxon>
        <taxon>Hemiptera</taxon>
        <taxon>Sternorrhyncha</taxon>
        <taxon>Aphidomorpha</taxon>
        <taxon>Aphidoidea</taxon>
        <taxon>Aphididae</taxon>
        <taxon>Macrosiphini</taxon>
        <taxon>Acyrthosiphon</taxon>
    </lineage>
</organism>
<dbReference type="PANTHER" id="PTHR24412">
    <property type="entry name" value="KELCH PROTEIN"/>
    <property type="match status" value="1"/>
</dbReference>